<accession>A0A917YLR0</accession>
<sequence>MAHPGVEDHSPSRRGHIVHVAVSLTAEQAVRAEVWARTARCPVPFLIRRIAQALRDRLCDDWEQNGMPEVVERRGSRGKYPTRVTLPLRLQIARTLAARHDPCGMLGLGRVMGPAFRGGFQMAFDEALAEAELTLRSAEAGS</sequence>
<dbReference type="Proteomes" id="UP000598196">
    <property type="component" value="Unassembled WGS sequence"/>
</dbReference>
<reference evidence="1 2" key="1">
    <citation type="journal article" date="2014" name="Int. J. Syst. Evol. Microbiol.">
        <title>Complete genome sequence of Corynebacterium casei LMG S-19264T (=DSM 44701T), isolated from a smear-ripened cheese.</title>
        <authorList>
            <consortium name="US DOE Joint Genome Institute (JGI-PGF)"/>
            <person name="Walter F."/>
            <person name="Albersmeier A."/>
            <person name="Kalinowski J."/>
            <person name="Ruckert C."/>
        </authorList>
    </citation>
    <scope>NUCLEOTIDE SEQUENCE [LARGE SCALE GENOMIC DNA]</scope>
    <source>
        <strain evidence="1 2">CGMCC 1.7029</strain>
    </source>
</reference>
<gene>
    <name evidence="1" type="ORF">GCM10010991_24850</name>
</gene>
<evidence type="ECO:0000313" key="1">
    <source>
        <dbReference type="EMBL" id="GGO34294.1"/>
    </source>
</evidence>
<organism evidence="1 2">
    <name type="scientific">Gemmobacter aquaticus</name>
    <dbReference type="NCBI Taxonomy" id="490185"/>
    <lineage>
        <taxon>Bacteria</taxon>
        <taxon>Pseudomonadati</taxon>
        <taxon>Pseudomonadota</taxon>
        <taxon>Alphaproteobacteria</taxon>
        <taxon>Rhodobacterales</taxon>
        <taxon>Paracoccaceae</taxon>
        <taxon>Gemmobacter</taxon>
    </lineage>
</organism>
<proteinExistence type="predicted"/>
<evidence type="ECO:0000313" key="2">
    <source>
        <dbReference type="Proteomes" id="UP000598196"/>
    </source>
</evidence>
<comment type="caution">
    <text evidence="1">The sequence shown here is derived from an EMBL/GenBank/DDBJ whole genome shotgun (WGS) entry which is preliminary data.</text>
</comment>
<name>A0A917YLR0_9RHOB</name>
<keyword evidence="2" id="KW-1185">Reference proteome</keyword>
<dbReference type="AlphaFoldDB" id="A0A917YLR0"/>
<protein>
    <submittedName>
        <fullName evidence="1">Uncharacterized protein</fullName>
    </submittedName>
</protein>
<dbReference type="EMBL" id="BMLP01000005">
    <property type="protein sequence ID" value="GGO34294.1"/>
    <property type="molecule type" value="Genomic_DNA"/>
</dbReference>